<dbReference type="AlphaFoldDB" id="A0A3N5BKE6"/>
<organism evidence="1 2">
    <name type="scientific">Abyssicoccus albus</name>
    <dbReference type="NCBI Taxonomy" id="1817405"/>
    <lineage>
        <taxon>Bacteria</taxon>
        <taxon>Bacillati</taxon>
        <taxon>Bacillota</taxon>
        <taxon>Bacilli</taxon>
        <taxon>Bacillales</taxon>
        <taxon>Abyssicoccaceae</taxon>
    </lineage>
</organism>
<dbReference type="Proteomes" id="UP000277108">
    <property type="component" value="Unassembled WGS sequence"/>
</dbReference>
<gene>
    <name evidence="1" type="ORF">EDD62_0809</name>
</gene>
<evidence type="ECO:0000313" key="1">
    <source>
        <dbReference type="EMBL" id="RPF58167.1"/>
    </source>
</evidence>
<sequence>MIFIMATALVLTAVIGFLIYTDTEVEETSEHQIYE</sequence>
<protein>
    <submittedName>
        <fullName evidence="1">Uncharacterized protein</fullName>
    </submittedName>
</protein>
<reference evidence="1 2" key="1">
    <citation type="submission" date="2018-11" db="EMBL/GenBank/DDBJ databases">
        <title>Genomic Encyclopedia of Type Strains, Phase IV (KMG-IV): sequencing the most valuable type-strain genomes for metagenomic binning, comparative biology and taxonomic classification.</title>
        <authorList>
            <person name="Goeker M."/>
        </authorList>
    </citation>
    <scope>NUCLEOTIDE SEQUENCE [LARGE SCALE GENOMIC DNA]</scope>
    <source>
        <strain evidence="1 2">DSM 29158</strain>
    </source>
</reference>
<proteinExistence type="predicted"/>
<accession>A0A3N5BKE6</accession>
<comment type="caution">
    <text evidence="1">The sequence shown here is derived from an EMBL/GenBank/DDBJ whole genome shotgun (WGS) entry which is preliminary data.</text>
</comment>
<evidence type="ECO:0000313" key="2">
    <source>
        <dbReference type="Proteomes" id="UP000277108"/>
    </source>
</evidence>
<dbReference type="EMBL" id="RKRK01000002">
    <property type="protein sequence ID" value="RPF58167.1"/>
    <property type="molecule type" value="Genomic_DNA"/>
</dbReference>
<keyword evidence="2" id="KW-1185">Reference proteome</keyword>
<name>A0A3N5BKE6_9BACL</name>